<name>A0A0A6UHG7_ACTUT</name>
<comment type="caution">
    <text evidence="2">The sequence shown here is derived from an EMBL/GenBank/DDBJ whole genome shotgun (WGS) entry which is preliminary data.</text>
</comment>
<dbReference type="Proteomes" id="UP000054537">
    <property type="component" value="Unassembled WGS sequence"/>
</dbReference>
<protein>
    <submittedName>
        <fullName evidence="2">Uncharacterized protein</fullName>
    </submittedName>
</protein>
<reference evidence="2 3" key="1">
    <citation type="submission" date="2014-10" db="EMBL/GenBank/DDBJ databases">
        <title>Draft genome sequence of Actinoplanes utahensis NRRL 12052.</title>
        <authorList>
            <person name="Velasco-Bucheli B."/>
            <person name="del Cerro C."/>
            <person name="Hormigo D."/>
            <person name="Garcia J.L."/>
            <person name="Acebal C."/>
            <person name="Arroyo M."/>
            <person name="de la Mata I."/>
        </authorList>
    </citation>
    <scope>NUCLEOTIDE SEQUENCE [LARGE SCALE GENOMIC DNA]</scope>
    <source>
        <strain evidence="2 3">NRRL 12052</strain>
    </source>
</reference>
<evidence type="ECO:0000256" key="1">
    <source>
        <dbReference type="SAM" id="MobiDB-lite"/>
    </source>
</evidence>
<evidence type="ECO:0000313" key="2">
    <source>
        <dbReference type="EMBL" id="KHD74871.1"/>
    </source>
</evidence>
<accession>A0A0A6UHG7</accession>
<organism evidence="2 3">
    <name type="scientific">Actinoplanes utahensis</name>
    <dbReference type="NCBI Taxonomy" id="1869"/>
    <lineage>
        <taxon>Bacteria</taxon>
        <taxon>Bacillati</taxon>
        <taxon>Actinomycetota</taxon>
        <taxon>Actinomycetes</taxon>
        <taxon>Micromonosporales</taxon>
        <taxon>Micromonosporaceae</taxon>
        <taxon>Actinoplanes</taxon>
    </lineage>
</organism>
<dbReference type="AlphaFoldDB" id="A0A0A6UHG7"/>
<sequence length="67" mass="6949">MTDTGHRVWPPRPVTASGHRSDPATITTRPNTASTGTDTGARSGSRSGRLGVAVGSVVTVSRPGHRR</sequence>
<dbReference type="STRING" id="1869.MB27_26480"/>
<keyword evidence="3" id="KW-1185">Reference proteome</keyword>
<evidence type="ECO:0000313" key="3">
    <source>
        <dbReference type="Proteomes" id="UP000054537"/>
    </source>
</evidence>
<feature type="compositionally biased region" description="Low complexity" evidence="1">
    <location>
        <begin position="32"/>
        <end position="58"/>
    </location>
</feature>
<proteinExistence type="predicted"/>
<feature type="region of interest" description="Disordered" evidence="1">
    <location>
        <begin position="1"/>
        <end position="67"/>
    </location>
</feature>
<dbReference type="EMBL" id="JRTT01000035">
    <property type="protein sequence ID" value="KHD74871.1"/>
    <property type="molecule type" value="Genomic_DNA"/>
</dbReference>
<gene>
    <name evidence="2" type="ORF">MB27_26480</name>
</gene>